<feature type="domain" description="Radical SAM core" evidence="7">
    <location>
        <begin position="34"/>
        <end position="256"/>
    </location>
</feature>
<dbReference type="PROSITE" id="PS51918">
    <property type="entry name" value="RADICAL_SAM"/>
    <property type="match status" value="1"/>
</dbReference>
<dbReference type="CDD" id="cd01335">
    <property type="entry name" value="Radical_SAM"/>
    <property type="match status" value="1"/>
</dbReference>
<evidence type="ECO:0000256" key="2">
    <source>
        <dbReference type="ARBA" id="ARBA00022723"/>
    </source>
</evidence>
<keyword evidence="2" id="KW-0479">Metal-binding</keyword>
<dbReference type="SFLD" id="SFLDG01060">
    <property type="entry name" value="BATS_domain_containing"/>
    <property type="match status" value="1"/>
</dbReference>
<keyword evidence="1 5" id="KW-0949">S-adenosyl-L-methionine</keyword>
<dbReference type="SUPFAM" id="SSF102114">
    <property type="entry name" value="Radical SAM enzymes"/>
    <property type="match status" value="1"/>
</dbReference>
<gene>
    <name evidence="8" type="ORF">CR203_23410</name>
</gene>
<dbReference type="PANTHER" id="PTHR43726:SF1">
    <property type="entry name" value="BIOTIN SYNTHASE"/>
    <property type="match status" value="1"/>
</dbReference>
<dbReference type="GO" id="GO:0016740">
    <property type="term" value="F:transferase activity"/>
    <property type="evidence" value="ECO:0007669"/>
    <property type="project" value="TreeGrafter"/>
</dbReference>
<evidence type="ECO:0000256" key="6">
    <source>
        <dbReference type="PIRSR" id="PIRSR004762-2"/>
    </source>
</evidence>
<keyword evidence="4 5" id="KW-0411">Iron-sulfur</keyword>
<dbReference type="GO" id="GO:0051539">
    <property type="term" value="F:4 iron, 4 sulfur cluster binding"/>
    <property type="evidence" value="ECO:0007669"/>
    <property type="project" value="UniProtKB-KW"/>
</dbReference>
<feature type="binding site" evidence="6">
    <location>
        <position position="278"/>
    </location>
    <ligand>
        <name>(3R)-3-methyl-D-ornithine</name>
        <dbReference type="ChEBI" id="CHEBI:64642"/>
    </ligand>
</feature>
<feature type="binding site" evidence="5">
    <location>
        <position position="55"/>
    </location>
    <ligand>
        <name>[4Fe-4S] cluster</name>
        <dbReference type="ChEBI" id="CHEBI:49883"/>
        <note>4Fe-4S-S-AdoMet</note>
    </ligand>
</feature>
<evidence type="ECO:0000256" key="4">
    <source>
        <dbReference type="ARBA" id="ARBA00023014"/>
    </source>
</evidence>
<accession>A0A3A9JXG8</accession>
<dbReference type="Proteomes" id="UP000281498">
    <property type="component" value="Unassembled WGS sequence"/>
</dbReference>
<feature type="binding site" evidence="6">
    <location>
        <position position="167"/>
    </location>
    <ligand>
        <name>S-adenosyl-L-methionine</name>
        <dbReference type="ChEBI" id="CHEBI:59789"/>
    </ligand>
</feature>
<dbReference type="GO" id="GO:0046872">
    <property type="term" value="F:metal ion binding"/>
    <property type="evidence" value="ECO:0007669"/>
    <property type="project" value="UniProtKB-KW"/>
</dbReference>
<evidence type="ECO:0000256" key="5">
    <source>
        <dbReference type="PIRSR" id="PIRSR004762-1"/>
    </source>
</evidence>
<proteinExistence type="predicted"/>
<keyword evidence="5" id="KW-0004">4Fe-4S</keyword>
<keyword evidence="3 5" id="KW-0408">Iron</keyword>
<dbReference type="RefSeq" id="WP_110939024.1">
    <property type="nucleotide sequence ID" value="NZ_KZ614148.1"/>
</dbReference>
<dbReference type="SFLD" id="SFLDS00029">
    <property type="entry name" value="Radical_SAM"/>
    <property type="match status" value="1"/>
</dbReference>
<reference evidence="8 9" key="1">
    <citation type="submission" date="2017-10" db="EMBL/GenBank/DDBJ databases">
        <title>Bacillus sp. nov., a halophilic bacterium isolated from a Keqin Lake.</title>
        <authorList>
            <person name="Wang H."/>
        </authorList>
    </citation>
    <scope>NUCLEOTIDE SEQUENCE [LARGE SCALE GENOMIC DNA]</scope>
    <source>
        <strain evidence="8 9">KCTC 13187</strain>
    </source>
</reference>
<comment type="caution">
    <text evidence="8">The sequence shown here is derived from an EMBL/GenBank/DDBJ whole genome shotgun (WGS) entry which is preliminary data.</text>
</comment>
<dbReference type="AlphaFoldDB" id="A0A3A9JXG8"/>
<name>A0A3A9JXG8_9BACI</name>
<dbReference type="SFLD" id="SFLDG01280">
    <property type="entry name" value="HydE/PylB-like"/>
    <property type="match status" value="1"/>
</dbReference>
<evidence type="ECO:0000313" key="9">
    <source>
        <dbReference type="Proteomes" id="UP000281498"/>
    </source>
</evidence>
<feature type="binding site" evidence="6">
    <location>
        <position position="149"/>
    </location>
    <ligand>
        <name>S-adenosyl-L-methionine</name>
        <dbReference type="ChEBI" id="CHEBI:59789"/>
    </ligand>
</feature>
<dbReference type="OrthoDB" id="9786826at2"/>
<dbReference type="InterPro" id="IPR058240">
    <property type="entry name" value="rSAM_sf"/>
</dbReference>
<dbReference type="SMART" id="SM00729">
    <property type="entry name" value="Elp3"/>
    <property type="match status" value="1"/>
</dbReference>
<dbReference type="InterPro" id="IPR007197">
    <property type="entry name" value="rSAM"/>
</dbReference>
<dbReference type="Gene3D" id="3.20.20.70">
    <property type="entry name" value="Aldolase class I"/>
    <property type="match status" value="1"/>
</dbReference>
<dbReference type="PANTHER" id="PTHR43726">
    <property type="entry name" value="3-METHYLORNITHINE SYNTHASE"/>
    <property type="match status" value="1"/>
</dbReference>
<comment type="cofactor">
    <cofactor evidence="5">
        <name>[4Fe-4S] cluster</name>
        <dbReference type="ChEBI" id="CHEBI:49883"/>
    </cofactor>
    <text evidence="5">Binds 1 [4Fe-4S] cluster. The cluster is coordinated with 3 cysteines and an exchangeable S-adenosyl-L-methionine.</text>
</comment>
<evidence type="ECO:0000256" key="3">
    <source>
        <dbReference type="ARBA" id="ARBA00023004"/>
    </source>
</evidence>
<feature type="binding site" evidence="5">
    <location>
        <position position="52"/>
    </location>
    <ligand>
        <name>[4Fe-4S] cluster</name>
        <dbReference type="ChEBI" id="CHEBI:49883"/>
        <note>4Fe-4S-S-AdoMet</note>
    </ligand>
</feature>
<protein>
    <submittedName>
        <fullName evidence="8">Biotin synthase</fullName>
    </submittedName>
</protein>
<feature type="binding site" evidence="6">
    <location>
        <position position="160"/>
    </location>
    <ligand>
        <name>S-adenosyl-L-methionine</name>
        <dbReference type="ChEBI" id="CHEBI:59789"/>
    </ligand>
</feature>
<keyword evidence="9" id="KW-1185">Reference proteome</keyword>
<dbReference type="Pfam" id="PF04055">
    <property type="entry name" value="Radical_SAM"/>
    <property type="match status" value="1"/>
</dbReference>
<evidence type="ECO:0000259" key="7">
    <source>
        <dbReference type="PROSITE" id="PS51918"/>
    </source>
</evidence>
<evidence type="ECO:0000256" key="1">
    <source>
        <dbReference type="ARBA" id="ARBA00022691"/>
    </source>
</evidence>
<organism evidence="8 9">
    <name type="scientific">Salipaludibacillus neizhouensis</name>
    <dbReference type="NCBI Taxonomy" id="885475"/>
    <lineage>
        <taxon>Bacteria</taxon>
        <taxon>Bacillati</taxon>
        <taxon>Bacillota</taxon>
        <taxon>Bacilli</taxon>
        <taxon>Bacillales</taxon>
        <taxon>Bacillaceae</taxon>
    </lineage>
</organism>
<dbReference type="InterPro" id="IPR034422">
    <property type="entry name" value="HydE/PylB-like"/>
</dbReference>
<dbReference type="EMBL" id="PDOE01000027">
    <property type="protein sequence ID" value="RKL64959.1"/>
    <property type="molecule type" value="Genomic_DNA"/>
</dbReference>
<dbReference type="PIRSF" id="PIRSF004762">
    <property type="entry name" value="CHP00423"/>
    <property type="match status" value="1"/>
</dbReference>
<sequence length="324" mass="36635">MKKNEIIELLQSIGSEQKMLFRRARDIKEKEFGNYIILRGVIETTNLCKVNCDYCPMRKDNIKNNSIFTLEEKEILSTANIIKDNNVNIVFFQGGEVPQTTKLIGRVIPKIRKLFNDKVEILLNLGIKRKDEFQYLYDQGATSYILKHETSDEDLHFRLRHEHLSTRIEAIKNLVDIGFKTGTGMIVGLPGQSISSIANDIILAKDLGVHMCSASPFIPAPNTPLVSNKHGSVDISLNAISIMRILSPNWLIPSVSALEKIRKDGQAQGIRAGANVLTINFTPSIAKQKYLIYGRERFVVKNHYVSSLIKKERLLVSPSVFIKR</sequence>
<evidence type="ECO:0000313" key="8">
    <source>
        <dbReference type="EMBL" id="RKL64959.1"/>
    </source>
</evidence>
<dbReference type="InterPro" id="IPR013785">
    <property type="entry name" value="Aldolase_TIM"/>
</dbReference>
<dbReference type="InterPro" id="IPR006638">
    <property type="entry name" value="Elp3/MiaA/NifB-like_rSAM"/>
</dbReference>
<feature type="binding site" evidence="5">
    <location>
        <position position="48"/>
    </location>
    <ligand>
        <name>[4Fe-4S] cluster</name>
        <dbReference type="ChEBI" id="CHEBI:49883"/>
        <note>4Fe-4S-S-AdoMet</note>
    </ligand>
</feature>